<keyword evidence="5" id="KW-1185">Reference proteome</keyword>
<dbReference type="Gene3D" id="2.60.40.1500">
    <property type="entry name" value="Glycosyl hydrolase domain, family 39"/>
    <property type="match status" value="1"/>
</dbReference>
<evidence type="ECO:0000313" key="4">
    <source>
        <dbReference type="EMBL" id="QCI86933.1"/>
    </source>
</evidence>
<dbReference type="SMART" id="SM00342">
    <property type="entry name" value="HTH_ARAC"/>
    <property type="match status" value="1"/>
</dbReference>
<dbReference type="PANTHER" id="PTHR43280:SF2">
    <property type="entry name" value="HTH-TYPE TRANSCRIPTIONAL REGULATOR EXSA"/>
    <property type="match status" value="1"/>
</dbReference>
<dbReference type="EMBL" id="CP039712">
    <property type="protein sequence ID" value="QCI86933.1"/>
    <property type="molecule type" value="Genomic_DNA"/>
</dbReference>
<dbReference type="InterPro" id="IPR017853">
    <property type="entry name" value="GH"/>
</dbReference>
<dbReference type="Gene3D" id="1.10.10.60">
    <property type="entry name" value="Homeodomain-like"/>
    <property type="match status" value="2"/>
</dbReference>
<dbReference type="SUPFAM" id="SSF46689">
    <property type="entry name" value="Homeodomain-like"/>
    <property type="match status" value="2"/>
</dbReference>
<proteinExistence type="predicted"/>
<accession>A0A4D7CUD3</accession>
<dbReference type="SUPFAM" id="SSF51011">
    <property type="entry name" value="Glycosyl hydrolase domain"/>
    <property type="match status" value="1"/>
</dbReference>
<dbReference type="Proteomes" id="UP000298615">
    <property type="component" value="Chromosome"/>
</dbReference>
<organism evidence="4 5">
    <name type="scientific">Vagococcus zengguangii</name>
    <dbReference type="NCBI Taxonomy" id="2571750"/>
    <lineage>
        <taxon>Bacteria</taxon>
        <taxon>Bacillati</taxon>
        <taxon>Bacillota</taxon>
        <taxon>Bacilli</taxon>
        <taxon>Lactobacillales</taxon>
        <taxon>Enterococcaceae</taxon>
        <taxon>Vagococcus</taxon>
    </lineage>
</organism>
<protein>
    <submittedName>
        <fullName evidence="4">Helix-turn-helix domain-containing protein</fullName>
    </submittedName>
</protein>
<dbReference type="OrthoDB" id="506156at2"/>
<sequence length="776" mass="90645">MKGACWMNNQNFCTINYQKISKNYRIFSEQLTLLLVLEGTITIEDEGELSHLTKGQLYCLNLNHLVIIQADSLSNSSVVFLQINPMFFNAQLPDFLTVKFIIPITDANYDQQQAITKLTNLFVDLLINEFSFQETRAIKQLILLESIILALTEHFKIESHFISLHSDNFQTKEIIQFINQHYQKGLTVKQIAEEFFLSEATLSKTFKKETGSYLSKYLKKLQITRSINELLYSDLTIEQIALNVGFNSAKIYREQFKLLFHMSPTEYREQHIHKKKTDNVITKSINNKPKELISVLYQLAHKENQVRQPEELHQLTKHLNISTIKPIRSKKTNEIIVHLEYLSDLNKAHIQAELLELLDQQTLTTISCFDFFPELPISYRLAKNAHLNSFPAFEELDTALSFLTKHQIKLMVQFNLSNFNEQTLMLYSEIFNYIINRWGKTFLTHISINVQSVTLANIETYQQFYQQIRYAFPDIRFGVKLPISDPYDNELAKININNFLKQLAGNFQFLSYSADSNYIFKQSTDIRDGIVEAHHYLTNKTNWVKYRLSENDISCPLYLTEWNTLTGTTINYNGMFFRGALITKQLLVLEKLVEGYGFWLNLESHEHHNLQASINSIGLDLFHYHQNKRPAFFSLQLSNRLNGVVVKEDDFYIMTKKGQQFQVMIWNENYFDPHLSTELSFINSHILTLSLAIQDIFKGKYQVKQIDFNRESGALFYSYMDFKKTAHLDKETIDYIYAKNRPNLKVFDIEIDKSFNYSFSLDSNAVILLEFTPIAT</sequence>
<dbReference type="KEGG" id="vao:FA707_08115"/>
<keyword evidence="2" id="KW-0238">DNA-binding</keyword>
<keyword evidence="3" id="KW-0804">Transcription</keyword>
<dbReference type="PROSITE" id="PS01124">
    <property type="entry name" value="HTH_ARAC_FAMILY_2"/>
    <property type="match status" value="1"/>
</dbReference>
<dbReference type="Pfam" id="PF12833">
    <property type="entry name" value="HTH_18"/>
    <property type="match status" value="1"/>
</dbReference>
<name>A0A4D7CUD3_9ENTE</name>
<dbReference type="GO" id="GO:0003700">
    <property type="term" value="F:DNA-binding transcription factor activity"/>
    <property type="evidence" value="ECO:0007669"/>
    <property type="project" value="InterPro"/>
</dbReference>
<dbReference type="GO" id="GO:0043565">
    <property type="term" value="F:sequence-specific DNA binding"/>
    <property type="evidence" value="ECO:0007669"/>
    <property type="project" value="InterPro"/>
</dbReference>
<dbReference type="InterPro" id="IPR018060">
    <property type="entry name" value="HTH_AraC"/>
</dbReference>
<dbReference type="Gene3D" id="3.20.20.80">
    <property type="entry name" value="Glycosidases"/>
    <property type="match status" value="1"/>
</dbReference>
<keyword evidence="1" id="KW-0805">Transcription regulation</keyword>
<dbReference type="InterPro" id="IPR009057">
    <property type="entry name" value="Homeodomain-like_sf"/>
</dbReference>
<evidence type="ECO:0000313" key="5">
    <source>
        <dbReference type="Proteomes" id="UP000298615"/>
    </source>
</evidence>
<dbReference type="SUPFAM" id="SSF51445">
    <property type="entry name" value="(Trans)glycosidases"/>
    <property type="match status" value="1"/>
</dbReference>
<gene>
    <name evidence="4" type="ORF">FA707_08115</name>
</gene>
<dbReference type="AlphaFoldDB" id="A0A4D7CUD3"/>
<evidence type="ECO:0000256" key="3">
    <source>
        <dbReference type="ARBA" id="ARBA00023163"/>
    </source>
</evidence>
<evidence type="ECO:0000256" key="2">
    <source>
        <dbReference type="ARBA" id="ARBA00023125"/>
    </source>
</evidence>
<evidence type="ECO:0000256" key="1">
    <source>
        <dbReference type="ARBA" id="ARBA00023015"/>
    </source>
</evidence>
<dbReference type="PANTHER" id="PTHR43280">
    <property type="entry name" value="ARAC-FAMILY TRANSCRIPTIONAL REGULATOR"/>
    <property type="match status" value="1"/>
</dbReference>
<reference evidence="4 5" key="1">
    <citation type="submission" date="2019-04" db="EMBL/GenBank/DDBJ databases">
        <title>Vagococcus sp. nov., isolated from faeces of yaks (Bos grunniens).</title>
        <authorList>
            <person name="Ge Y."/>
        </authorList>
    </citation>
    <scope>NUCLEOTIDE SEQUENCE [LARGE SCALE GENOMIC DNA]</scope>
    <source>
        <strain evidence="4 5">MN-17</strain>
    </source>
</reference>